<dbReference type="GO" id="GO:0016020">
    <property type="term" value="C:membrane"/>
    <property type="evidence" value="ECO:0007669"/>
    <property type="project" value="TreeGrafter"/>
</dbReference>
<protein>
    <submittedName>
        <fullName evidence="5">(+)-NEOMENTHOL DEHYDROGENASE-LIKE ISOFORM X1</fullName>
    </submittedName>
</protein>
<evidence type="ECO:0000256" key="2">
    <source>
        <dbReference type="ARBA" id="ARBA00022857"/>
    </source>
</evidence>
<dbReference type="PANTHER" id="PTHR43490">
    <property type="entry name" value="(+)-NEOMENTHOL DEHYDROGENASE"/>
    <property type="match status" value="1"/>
</dbReference>
<evidence type="ECO:0000256" key="4">
    <source>
        <dbReference type="RuleBase" id="RU000363"/>
    </source>
</evidence>
<dbReference type="GO" id="GO:0016491">
    <property type="term" value="F:oxidoreductase activity"/>
    <property type="evidence" value="ECO:0007669"/>
    <property type="project" value="UniProtKB-KW"/>
</dbReference>
<dbReference type="InterPro" id="IPR002347">
    <property type="entry name" value="SDR_fam"/>
</dbReference>
<keyword evidence="2" id="KW-0521">NADP</keyword>
<reference evidence="5" key="1">
    <citation type="submission" date="2022-11" db="EMBL/GenBank/DDBJ databases">
        <authorList>
            <person name="Hyden B.L."/>
            <person name="Feng K."/>
            <person name="Yates T."/>
            <person name="Jawdy S."/>
            <person name="Smart L.B."/>
            <person name="Muchero W."/>
        </authorList>
    </citation>
    <scope>NUCLEOTIDE SEQUENCE</scope>
    <source>
        <tissue evidence="5">Shoot tip</tissue>
    </source>
</reference>
<proteinExistence type="inferred from homology"/>
<dbReference type="EMBL" id="JAPFFM010000014">
    <property type="protein sequence ID" value="KAJ6717165.1"/>
    <property type="molecule type" value="Genomic_DNA"/>
</dbReference>
<evidence type="ECO:0000256" key="1">
    <source>
        <dbReference type="ARBA" id="ARBA00006484"/>
    </source>
</evidence>
<comment type="caution">
    <text evidence="5">The sequence shown here is derived from an EMBL/GenBank/DDBJ whole genome shotgun (WGS) entry which is preliminary data.</text>
</comment>
<gene>
    <name evidence="5" type="ORF">OIU74_009648</name>
</gene>
<accession>A0A9Q0Z0R5</accession>
<evidence type="ECO:0000313" key="6">
    <source>
        <dbReference type="Proteomes" id="UP001151752"/>
    </source>
</evidence>
<evidence type="ECO:0000256" key="3">
    <source>
        <dbReference type="ARBA" id="ARBA00023002"/>
    </source>
</evidence>
<keyword evidence="3" id="KW-0560">Oxidoreductase</keyword>
<sequence>MATNGNHSRVEKYAVVTGANKGIGLETVRQIASKGVTVVLTARDEKRGTDATCMLHNTGLTNVVFHQLDVLDPVSIESLAKFIKDRFGKLDILVNNAGASGVVVDEERLKALNIDPETWLSGKAVNMVQQVIETSYETAVECLNTNIYGVQRVTEALLPLLQLSPSGARIVNVSSLRGELCRIRGDDLRNELEDLETLNEEKLDSILKRFLKDLKDNTLESGGWSLMLPAYSISKATLNAYTRVLAKRHPGMLINCVHPGYVNTDINWHTGTNAGRGGSSRHFSTVNKLRSGLSLSGTDSRSKKGEHFKISHESMLPAATHRPKHGSEASNWGFYFDRCISDFVFRVHFLNLTMAGHASTTFVDRISVNKAA</sequence>
<dbReference type="PRINTS" id="PR00081">
    <property type="entry name" value="GDHRDH"/>
</dbReference>
<dbReference type="AlphaFoldDB" id="A0A9Q0Z0R5"/>
<dbReference type="PANTHER" id="PTHR43490:SF73">
    <property type="entry name" value="OS07G0685800 PROTEIN"/>
    <property type="match status" value="1"/>
</dbReference>
<dbReference type="Proteomes" id="UP001151752">
    <property type="component" value="Chromosome 9"/>
</dbReference>
<name>A0A9Q0Z0R5_9ROSI</name>
<comment type="similarity">
    <text evidence="1 4">Belongs to the short-chain dehydrogenases/reductases (SDR) family.</text>
</comment>
<dbReference type="PRINTS" id="PR00080">
    <property type="entry name" value="SDRFAMILY"/>
</dbReference>
<reference evidence="5" key="2">
    <citation type="journal article" date="2023" name="Int. J. Mol. Sci.">
        <title>De Novo Assembly and Annotation of 11 Diverse Shrub Willow (Salix) Genomes Reveals Novel Gene Organization in Sex-Linked Regions.</title>
        <authorList>
            <person name="Hyden B."/>
            <person name="Feng K."/>
            <person name="Yates T.B."/>
            <person name="Jawdy S."/>
            <person name="Cereghino C."/>
            <person name="Smart L.B."/>
            <person name="Muchero W."/>
        </authorList>
    </citation>
    <scope>NUCLEOTIDE SEQUENCE</scope>
    <source>
        <tissue evidence="5">Shoot tip</tissue>
    </source>
</reference>
<dbReference type="InterPro" id="IPR036291">
    <property type="entry name" value="NAD(P)-bd_dom_sf"/>
</dbReference>
<keyword evidence="6" id="KW-1185">Reference proteome</keyword>
<dbReference type="SUPFAM" id="SSF51735">
    <property type="entry name" value="NAD(P)-binding Rossmann-fold domains"/>
    <property type="match status" value="1"/>
</dbReference>
<evidence type="ECO:0000313" key="5">
    <source>
        <dbReference type="EMBL" id="KAJ6717165.1"/>
    </source>
</evidence>
<organism evidence="5 6">
    <name type="scientific">Salix koriyanagi</name>
    <dbReference type="NCBI Taxonomy" id="2511006"/>
    <lineage>
        <taxon>Eukaryota</taxon>
        <taxon>Viridiplantae</taxon>
        <taxon>Streptophyta</taxon>
        <taxon>Embryophyta</taxon>
        <taxon>Tracheophyta</taxon>
        <taxon>Spermatophyta</taxon>
        <taxon>Magnoliopsida</taxon>
        <taxon>eudicotyledons</taxon>
        <taxon>Gunneridae</taxon>
        <taxon>Pentapetalae</taxon>
        <taxon>rosids</taxon>
        <taxon>fabids</taxon>
        <taxon>Malpighiales</taxon>
        <taxon>Salicaceae</taxon>
        <taxon>Saliceae</taxon>
        <taxon>Salix</taxon>
    </lineage>
</organism>
<dbReference type="Gene3D" id="3.40.50.720">
    <property type="entry name" value="NAD(P)-binding Rossmann-like Domain"/>
    <property type="match status" value="1"/>
</dbReference>
<dbReference type="Pfam" id="PF00106">
    <property type="entry name" value="adh_short"/>
    <property type="match status" value="1"/>
</dbReference>